<dbReference type="EMBL" id="WUUS01000014">
    <property type="protein sequence ID" value="MXR43191.1"/>
    <property type="molecule type" value="Genomic_DNA"/>
</dbReference>
<dbReference type="OrthoDB" id="300414at2157"/>
<organism evidence="1 2">
    <name type="scientific">Halobaculum saliterrae</name>
    <dbReference type="NCBI Taxonomy" id="2073113"/>
    <lineage>
        <taxon>Archaea</taxon>
        <taxon>Methanobacteriati</taxon>
        <taxon>Methanobacteriota</taxon>
        <taxon>Stenosarchaea group</taxon>
        <taxon>Halobacteria</taxon>
        <taxon>Halobacteriales</taxon>
        <taxon>Haloferacaceae</taxon>
        <taxon>Halobaculum</taxon>
    </lineage>
</organism>
<reference evidence="1 2" key="1">
    <citation type="submission" date="2019-12" db="EMBL/GenBank/DDBJ databases">
        <title>Isolation and characterization of three novel carbon monoxide-oxidizing members of Halobacteria from salione crusts and soils.</title>
        <authorList>
            <person name="Myers M.R."/>
            <person name="King G.M."/>
        </authorList>
    </citation>
    <scope>NUCLEOTIDE SEQUENCE [LARGE SCALE GENOMIC DNA]</scope>
    <source>
        <strain evidence="1 2">WSA2</strain>
    </source>
</reference>
<keyword evidence="2" id="KW-1185">Reference proteome</keyword>
<name>A0A6B0T3M3_9EURY</name>
<evidence type="ECO:0000313" key="2">
    <source>
        <dbReference type="Proteomes" id="UP000437065"/>
    </source>
</evidence>
<sequence>MDTTQPFKIDRTAAATVRDWLVDEHHTGEHGSPVSESLYHLAALLDDGLQESGNTLEVRVTTGDSEAENTGTGTSAEPVQYVTTFECSICGAHRVLAASIQVCAYLEDCPNCGTANARFTANEIPTRVSDE</sequence>
<dbReference type="AlphaFoldDB" id="A0A6B0T3M3"/>
<evidence type="ECO:0000313" key="1">
    <source>
        <dbReference type="EMBL" id="MXR43191.1"/>
    </source>
</evidence>
<dbReference type="RefSeq" id="WP_159670951.1">
    <property type="nucleotide sequence ID" value="NZ_WUUS01000014.1"/>
</dbReference>
<gene>
    <name evidence="1" type="ORF">GRX01_17830</name>
</gene>
<comment type="caution">
    <text evidence="1">The sequence shown here is derived from an EMBL/GenBank/DDBJ whole genome shotgun (WGS) entry which is preliminary data.</text>
</comment>
<proteinExistence type="predicted"/>
<dbReference type="Proteomes" id="UP000437065">
    <property type="component" value="Unassembled WGS sequence"/>
</dbReference>
<protein>
    <submittedName>
        <fullName evidence="1">Uncharacterized protein</fullName>
    </submittedName>
</protein>
<accession>A0A6B0T3M3</accession>